<dbReference type="AlphaFoldDB" id="A0A5M9ZZW8"/>
<dbReference type="Gene3D" id="3.20.20.70">
    <property type="entry name" value="Aldolase class I"/>
    <property type="match status" value="1"/>
</dbReference>
<evidence type="ECO:0000256" key="1">
    <source>
        <dbReference type="ARBA" id="ARBA00005637"/>
    </source>
</evidence>
<dbReference type="RefSeq" id="WP_150380997.1">
    <property type="nucleotide sequence ID" value="NZ_RZUI01000003.1"/>
</dbReference>
<dbReference type="InterPro" id="IPR017853">
    <property type="entry name" value="GH"/>
</dbReference>
<dbReference type="InterPro" id="IPR013785">
    <property type="entry name" value="Aldolase_TIM"/>
</dbReference>
<dbReference type="GO" id="GO:0016020">
    <property type="term" value="C:membrane"/>
    <property type="evidence" value="ECO:0007669"/>
    <property type="project" value="GOC"/>
</dbReference>
<evidence type="ECO:0000313" key="10">
    <source>
        <dbReference type="Proteomes" id="UP000412028"/>
    </source>
</evidence>
<dbReference type="OrthoDB" id="9802318at2"/>
<reference evidence="9 10" key="1">
    <citation type="journal article" date="2019" name="Syst. Appl. Microbiol.">
        <title>Characterization of Bifidobacterium species in feaces of the Egyptian fruit bat: Description of B. vespertilionis sp. nov. and B. rousetti sp. nov.</title>
        <authorList>
            <person name="Modesto M."/>
            <person name="Satti M."/>
            <person name="Watanabe K."/>
            <person name="Puglisi E."/>
            <person name="Morelli L."/>
            <person name="Huang C.-H."/>
            <person name="Liou J.-S."/>
            <person name="Miyashita M."/>
            <person name="Tamura T."/>
            <person name="Saito S."/>
            <person name="Mori K."/>
            <person name="Huang L."/>
            <person name="Sciavilla P."/>
            <person name="Sandri C."/>
            <person name="Spiezio C."/>
            <person name="Vitali F."/>
            <person name="Cavalieri D."/>
            <person name="Perpetuini G."/>
            <person name="Tofalo R."/>
            <person name="Bonetti A."/>
            <person name="Arita M."/>
            <person name="Mattarelli P."/>
        </authorList>
    </citation>
    <scope>NUCLEOTIDE SEQUENCE [LARGE SCALE GENOMIC DNA]</scope>
    <source>
        <strain evidence="9 10">RST7</strain>
    </source>
</reference>
<dbReference type="PANTHER" id="PTHR15172:SF1">
    <property type="entry name" value="GALACTOCEREBROSIDASE"/>
    <property type="match status" value="1"/>
</dbReference>
<dbReference type="PANTHER" id="PTHR15172">
    <property type="entry name" value="GALACTOCEREBROSIDASE"/>
    <property type="match status" value="1"/>
</dbReference>
<feature type="domain" description="Glycosyl hydrolase family 59 C-terminal lectin" evidence="8">
    <location>
        <begin position="640"/>
        <end position="785"/>
    </location>
</feature>
<dbReference type="GO" id="GO:0004336">
    <property type="term" value="F:galactosylceramidase activity"/>
    <property type="evidence" value="ECO:0007669"/>
    <property type="project" value="UniProtKB-EC"/>
</dbReference>
<dbReference type="Gene3D" id="2.60.120.560">
    <property type="entry name" value="Exo-inulinase, domain 1"/>
    <property type="match status" value="1"/>
</dbReference>
<evidence type="ECO:0000256" key="3">
    <source>
        <dbReference type="ARBA" id="ARBA00022919"/>
    </source>
</evidence>
<dbReference type="Pfam" id="PF02057">
    <property type="entry name" value="Glyco_hydro_59"/>
    <property type="match status" value="2"/>
</dbReference>
<dbReference type="SUPFAM" id="SSF51445">
    <property type="entry name" value="(Trans)glycosidases"/>
    <property type="match status" value="1"/>
</dbReference>
<proteinExistence type="inferred from homology"/>
<dbReference type="GO" id="GO:0005764">
    <property type="term" value="C:lysosome"/>
    <property type="evidence" value="ECO:0007669"/>
    <property type="project" value="TreeGrafter"/>
</dbReference>
<evidence type="ECO:0000259" key="7">
    <source>
        <dbReference type="Pfam" id="PF02057"/>
    </source>
</evidence>
<dbReference type="Proteomes" id="UP000412028">
    <property type="component" value="Unassembled WGS sequence"/>
</dbReference>
<comment type="similarity">
    <text evidence="1">Belongs to the glycosyl hydrolase 59 family.</text>
</comment>
<protein>
    <recommendedName>
        <fullName evidence="2">galactosylceramidase</fullName>
        <ecNumber evidence="2">3.2.1.46</ecNumber>
    </recommendedName>
    <alternativeName>
        <fullName evidence="5">Galactosylceramidase</fullName>
    </alternativeName>
</protein>
<evidence type="ECO:0000313" key="9">
    <source>
        <dbReference type="EMBL" id="KAA8831185.1"/>
    </source>
</evidence>
<evidence type="ECO:0000256" key="4">
    <source>
        <dbReference type="ARBA" id="ARBA00022963"/>
    </source>
</evidence>
<dbReference type="InterPro" id="IPR049161">
    <property type="entry name" value="GH59_cat"/>
</dbReference>
<organism evidence="9 10">
    <name type="scientific">Bifidobacterium tissieri</name>
    <dbReference type="NCBI Taxonomy" id="1630162"/>
    <lineage>
        <taxon>Bacteria</taxon>
        <taxon>Bacillati</taxon>
        <taxon>Actinomycetota</taxon>
        <taxon>Actinomycetes</taxon>
        <taxon>Bifidobacteriales</taxon>
        <taxon>Bifidobacteriaceae</taxon>
        <taxon>Bifidobacterium</taxon>
    </lineage>
</organism>
<feature type="compositionally biased region" description="Low complexity" evidence="6">
    <location>
        <begin position="1"/>
        <end position="19"/>
    </location>
</feature>
<name>A0A5M9ZZW8_9BIFI</name>
<evidence type="ECO:0000256" key="6">
    <source>
        <dbReference type="SAM" id="MobiDB-lite"/>
    </source>
</evidence>
<keyword evidence="4" id="KW-0442">Lipid degradation</keyword>
<evidence type="ECO:0000256" key="2">
    <source>
        <dbReference type="ARBA" id="ARBA00012657"/>
    </source>
</evidence>
<comment type="caution">
    <text evidence="9">The sequence shown here is derived from an EMBL/GenBank/DDBJ whole genome shotgun (WGS) entry which is preliminary data.</text>
</comment>
<keyword evidence="4" id="KW-0443">Lipid metabolism</keyword>
<evidence type="ECO:0000256" key="5">
    <source>
        <dbReference type="ARBA" id="ARBA00033098"/>
    </source>
</evidence>
<sequence>MASSASVLSATASSSSPATPQFPAPSSPLGAVDIRIDADAVDSAIASRHGLTFKGFGVLSGNATSSLLMDYKAAHPNDYWRLIETLFGGPRPIMNLVKVEMGNDRNNSTGPNVATMRDRDEYPAVRREPGFQLAADARRYQPRLHVSMLRWHAPTWVRSNDDIYHWYKNTILAVYREYGYMVDTVNPDVNERTADLAWVAEFRHRVANDTTGFIGNGPDDPNAGFRDGREQELFRCIRVITSDEETTGTFGDDLVADRELRDTIDIAAYHYSVRDDDEGNFTRLADEFDKEIWNSEAQATFSNSADRPNNTMDDGRGAGRVGTRLGGIGSPLEMGNTIIKGFVKSRRTNAIYQPAIGSFYEGLEYSHKELISARDPWSGWIYYDAGLTVLEHFCRFAELGYDDRAWRAVPEASVCEVDGNNPVCGARHGEPSALTLVSPDASNYSTVIVNDSGYERVYRIEARGFAGEGRPLHVWRTRAAEPGRAYDSDYLQAVGAVEPANGVCTIVVEPWSVVTATTLSPEEVPAVGVPHTDERTRDVLDVDPNGTLLYADDFDYADQPPVDVFKYYDLVKEDYLTSRGGETGASARYTTDTNGAFEVVATNVLVDNGYLTGDASRGHGGHVLRQQIDWNHAGNAWIEGDPRTSIGDLRWANYRVGVDVLFEEYPGRAPYVLIGAREMGGSKFSTDLAAYDFKLRADGVWLLRNYGNEVRRGHGVDLELDGTGFKTGSGEWDRVELEVAADTVTVFINGVRVTSWRDPHPQTAGRVQLGTSFDHVLFDNLRVERLAGFAPYYRHLIDDMHMTSWEGSCDSCADGVDECDTTVPVLEYSGEWTHDNGKGMYTYQRTESVALAAGASVSLTTDGSGVDLFGPSDGTARLNAYVDGVLVRSGMTVHPNAASLRTAFQLRGLPAGTHRVTFALADGSTPFTLDAVGVL</sequence>
<dbReference type="GO" id="GO:0006683">
    <property type="term" value="P:galactosylceramide catabolic process"/>
    <property type="evidence" value="ECO:0007669"/>
    <property type="project" value="InterPro"/>
</dbReference>
<accession>A0A5M9ZZW8</accession>
<keyword evidence="3" id="KW-0746">Sphingolipid metabolism</keyword>
<feature type="domain" description="Glycosyl hydrolase family 59 catalytic" evidence="7">
    <location>
        <begin position="224"/>
        <end position="393"/>
    </location>
</feature>
<feature type="domain" description="Glycosyl hydrolase family 59 catalytic" evidence="7">
    <location>
        <begin position="53"/>
        <end position="208"/>
    </location>
</feature>
<dbReference type="EMBL" id="RZUI01000003">
    <property type="protein sequence ID" value="KAA8831185.1"/>
    <property type="molecule type" value="Genomic_DNA"/>
</dbReference>
<gene>
    <name evidence="9" type="ORF">EMO89_03840</name>
</gene>
<evidence type="ECO:0000259" key="8">
    <source>
        <dbReference type="Pfam" id="PF21708"/>
    </source>
</evidence>
<dbReference type="Gene3D" id="3.20.20.80">
    <property type="entry name" value="Glycosidases"/>
    <property type="match status" value="1"/>
</dbReference>
<dbReference type="InterPro" id="IPR049162">
    <property type="entry name" value="GH59_C"/>
</dbReference>
<feature type="region of interest" description="Disordered" evidence="6">
    <location>
        <begin position="1"/>
        <end position="26"/>
    </location>
</feature>
<dbReference type="Pfam" id="PF21708">
    <property type="entry name" value="Glyco_hydro_59_C"/>
    <property type="match status" value="1"/>
</dbReference>
<dbReference type="EC" id="3.2.1.46" evidence="2"/>
<dbReference type="InterPro" id="IPR001286">
    <property type="entry name" value="Glyco_hydro_59"/>
</dbReference>
<dbReference type="Gene3D" id="2.60.120.260">
    <property type="entry name" value="Galactose-binding domain-like"/>
    <property type="match status" value="1"/>
</dbReference>